<dbReference type="Gene3D" id="3.60.40.10">
    <property type="entry name" value="PPM-type phosphatase domain"/>
    <property type="match status" value="1"/>
</dbReference>
<dbReference type="SUPFAM" id="SSF81606">
    <property type="entry name" value="PP2C-like"/>
    <property type="match status" value="1"/>
</dbReference>
<proteinExistence type="predicted"/>
<dbReference type="Proteomes" id="UP000278085">
    <property type="component" value="Unassembled WGS sequence"/>
</dbReference>
<gene>
    <name evidence="2" type="ORF">EJB06_04435</name>
</gene>
<dbReference type="OrthoDB" id="9801841at2"/>
<dbReference type="RefSeq" id="WP_126072778.1">
    <property type="nucleotide sequence ID" value="NZ_CP051166.1"/>
</dbReference>
<dbReference type="EMBL" id="RXLQ01000002">
    <property type="protein sequence ID" value="RSZ60367.1"/>
    <property type="molecule type" value="Genomic_DNA"/>
</dbReference>
<evidence type="ECO:0000313" key="3">
    <source>
        <dbReference type="Proteomes" id="UP000278085"/>
    </source>
</evidence>
<evidence type="ECO:0000313" key="2">
    <source>
        <dbReference type="EMBL" id="RSZ60367.1"/>
    </source>
</evidence>
<comment type="caution">
    <text evidence="2">The sequence shown here is derived from an EMBL/GenBank/DDBJ whole genome shotgun (WGS) entry which is preliminary data.</text>
</comment>
<accession>A0A430HS96</accession>
<sequence length="253" mass="27184">MLTLTTAQCSHQGGRASNEDALGLRVRENDACFVISDGVGGQAGGAIASRLAVHWALQQLDDKQSFGLQAMTHGSVDAADAAIVAEQRRNPERARMAATMVALFIDRRARMAQWIHVGDSRLYLFRRGCLWQRTEDHSLAAQLQRAGLSSSPDKAHLLSHALGQADTDTIEPGAACTLDDGDAYLLCTDGFWHGLDEAAMQRCLQAAGTVSDWIALLAEQVRQRSDGEGTQDNYSALGVWAGDPQLVTRAPGA</sequence>
<dbReference type="InterPro" id="IPR001932">
    <property type="entry name" value="PPM-type_phosphatase-like_dom"/>
</dbReference>
<dbReference type="AlphaFoldDB" id="A0A430HS96"/>
<evidence type="ECO:0000259" key="1">
    <source>
        <dbReference type="PROSITE" id="PS51746"/>
    </source>
</evidence>
<keyword evidence="3" id="KW-1185">Reference proteome</keyword>
<dbReference type="Pfam" id="PF13672">
    <property type="entry name" value="PP2C_2"/>
    <property type="match status" value="1"/>
</dbReference>
<reference evidence="2 3" key="1">
    <citation type="submission" date="2018-12" db="EMBL/GenBank/DDBJ databases">
        <authorList>
            <person name="Yang E."/>
        </authorList>
    </citation>
    <scope>NUCLEOTIDE SEQUENCE [LARGE SCALE GENOMIC DNA]</scope>
    <source>
        <strain evidence="2 3">SOD</strain>
    </source>
</reference>
<feature type="domain" description="PPM-type phosphatase" evidence="1">
    <location>
        <begin position="5"/>
        <end position="241"/>
    </location>
</feature>
<protein>
    <submittedName>
        <fullName evidence="2">Serine/threonine-protein phosphatase</fullName>
    </submittedName>
</protein>
<dbReference type="InterPro" id="IPR036457">
    <property type="entry name" value="PPM-type-like_dom_sf"/>
</dbReference>
<dbReference type="SMART" id="SM00331">
    <property type="entry name" value="PP2C_SIG"/>
    <property type="match status" value="1"/>
</dbReference>
<name>A0A430HS96_9BURK</name>
<dbReference type="SMART" id="SM00332">
    <property type="entry name" value="PP2Cc"/>
    <property type="match status" value="1"/>
</dbReference>
<dbReference type="PROSITE" id="PS51746">
    <property type="entry name" value="PPM_2"/>
    <property type="match status" value="1"/>
</dbReference>
<organism evidence="2 3">
    <name type="scientific">Massilia atriviolacea</name>
    <dbReference type="NCBI Taxonomy" id="2495579"/>
    <lineage>
        <taxon>Bacteria</taxon>
        <taxon>Pseudomonadati</taxon>
        <taxon>Pseudomonadota</taxon>
        <taxon>Betaproteobacteria</taxon>
        <taxon>Burkholderiales</taxon>
        <taxon>Oxalobacteraceae</taxon>
        <taxon>Telluria group</taxon>
        <taxon>Massilia</taxon>
    </lineage>
</organism>